<dbReference type="PANTHER" id="PTHR39579:SF1">
    <property type="entry name" value="INNER MEMBRANE PROTEIN YHCB"/>
    <property type="match status" value="1"/>
</dbReference>
<keyword evidence="2" id="KW-1003">Cell membrane</keyword>
<dbReference type="InterPro" id="IPR009386">
    <property type="entry name" value="ZapG-like"/>
</dbReference>
<evidence type="ECO:0000313" key="16">
    <source>
        <dbReference type="Proteomes" id="UP000288212"/>
    </source>
</evidence>
<dbReference type="PANTHER" id="PTHR39579">
    <property type="entry name" value="INNER MEMBRANE PROTEIN YHCB"/>
    <property type="match status" value="1"/>
</dbReference>
<evidence type="ECO:0000256" key="2">
    <source>
        <dbReference type="ARBA" id="ARBA00022475"/>
    </source>
</evidence>
<proteinExistence type="inferred from homology"/>
<protein>
    <recommendedName>
        <fullName evidence="11">Z-ring associated protein G</fullName>
    </recommendedName>
    <alternativeName>
        <fullName evidence="12">Cell division protein ZapG</fullName>
    </alternativeName>
</protein>
<evidence type="ECO:0000256" key="4">
    <source>
        <dbReference type="ARBA" id="ARBA00022618"/>
    </source>
</evidence>
<keyword evidence="5 14" id="KW-0812">Transmembrane</keyword>
<feature type="region of interest" description="Disordered" evidence="13">
    <location>
        <begin position="107"/>
        <end position="147"/>
    </location>
</feature>
<evidence type="ECO:0000256" key="1">
    <source>
        <dbReference type="ARBA" id="ARBA00004377"/>
    </source>
</evidence>
<dbReference type="GO" id="GO:0005886">
    <property type="term" value="C:plasma membrane"/>
    <property type="evidence" value="ECO:0007669"/>
    <property type="project" value="UniProtKB-SubCell"/>
</dbReference>
<evidence type="ECO:0000256" key="5">
    <source>
        <dbReference type="ARBA" id="ARBA00022692"/>
    </source>
</evidence>
<keyword evidence="9" id="KW-0131">Cell cycle</keyword>
<accession>A0A432VST5</accession>
<feature type="transmembrane region" description="Helical" evidence="14">
    <location>
        <begin position="6"/>
        <end position="25"/>
    </location>
</feature>
<sequence length="147" mass="17100">MDWLLGILLLIAGAIIGFFVARFYLSQTGESAQLKSEIESTRQQFEAYRKDVVEHLGTARQLASEVTDIQHRLNLFLQDSQNLLEQEKDWQQNLPFFSEETMRSIRQSNILNRERRDENEDESLEMPRDYSEPGSGLFTPVKTDKES</sequence>
<name>A0A432VST5_9GAMM</name>
<evidence type="ECO:0000256" key="7">
    <source>
        <dbReference type="ARBA" id="ARBA00022989"/>
    </source>
</evidence>
<organism evidence="15 16">
    <name type="scientific">Aliidiomarina haloalkalitolerans</name>
    <dbReference type="NCBI Taxonomy" id="859059"/>
    <lineage>
        <taxon>Bacteria</taxon>
        <taxon>Pseudomonadati</taxon>
        <taxon>Pseudomonadota</taxon>
        <taxon>Gammaproteobacteria</taxon>
        <taxon>Alteromonadales</taxon>
        <taxon>Idiomarinaceae</taxon>
        <taxon>Aliidiomarina</taxon>
    </lineage>
</organism>
<comment type="caution">
    <text evidence="15">The sequence shown here is derived from an EMBL/GenBank/DDBJ whole genome shotgun (WGS) entry which is preliminary data.</text>
</comment>
<keyword evidence="6" id="KW-0133">Cell shape</keyword>
<comment type="similarity">
    <text evidence="10">Belongs to the ZapG family.</text>
</comment>
<dbReference type="OrthoDB" id="5766209at2"/>
<keyword evidence="3" id="KW-0997">Cell inner membrane</keyword>
<evidence type="ECO:0000256" key="10">
    <source>
        <dbReference type="ARBA" id="ARBA00035657"/>
    </source>
</evidence>
<dbReference type="GO" id="GO:0051301">
    <property type="term" value="P:cell division"/>
    <property type="evidence" value="ECO:0007669"/>
    <property type="project" value="UniProtKB-KW"/>
</dbReference>
<dbReference type="GO" id="GO:0008360">
    <property type="term" value="P:regulation of cell shape"/>
    <property type="evidence" value="ECO:0007669"/>
    <property type="project" value="UniProtKB-KW"/>
</dbReference>
<comment type="subcellular location">
    <subcellularLocation>
        <location evidence="1">Cell inner membrane</location>
        <topology evidence="1">Single-pass membrane protein</topology>
    </subcellularLocation>
</comment>
<keyword evidence="7 14" id="KW-1133">Transmembrane helix</keyword>
<reference evidence="15 16" key="1">
    <citation type="journal article" date="2011" name="Front. Microbiol.">
        <title>Genomic signatures of strain selection and enhancement in Bacillus atrophaeus var. globigii, a historical biowarfare simulant.</title>
        <authorList>
            <person name="Gibbons H.S."/>
            <person name="Broomall S.M."/>
            <person name="McNew L.A."/>
            <person name="Daligault H."/>
            <person name="Chapman C."/>
            <person name="Bruce D."/>
            <person name="Karavis M."/>
            <person name="Krepps M."/>
            <person name="McGregor P.A."/>
            <person name="Hong C."/>
            <person name="Park K.H."/>
            <person name="Akmal A."/>
            <person name="Feldman A."/>
            <person name="Lin J.S."/>
            <person name="Chang W.E."/>
            <person name="Higgs B.W."/>
            <person name="Demirev P."/>
            <person name="Lindquist J."/>
            <person name="Liem A."/>
            <person name="Fochler E."/>
            <person name="Read T.D."/>
            <person name="Tapia R."/>
            <person name="Johnson S."/>
            <person name="Bishop-Lilly K.A."/>
            <person name="Detter C."/>
            <person name="Han C."/>
            <person name="Sozhamannan S."/>
            <person name="Rosenzweig C.N."/>
            <person name="Skowronski E.W."/>
        </authorList>
    </citation>
    <scope>NUCLEOTIDE SEQUENCE [LARGE SCALE GENOMIC DNA]</scope>
    <source>
        <strain evidence="15 16">AK5</strain>
    </source>
</reference>
<evidence type="ECO:0000256" key="13">
    <source>
        <dbReference type="SAM" id="MobiDB-lite"/>
    </source>
</evidence>
<keyword evidence="4" id="KW-0132">Cell division</keyword>
<dbReference type="AlphaFoldDB" id="A0A432VST5"/>
<evidence type="ECO:0000256" key="8">
    <source>
        <dbReference type="ARBA" id="ARBA00023136"/>
    </source>
</evidence>
<dbReference type="RefSeq" id="WP_126792924.1">
    <property type="nucleotide sequence ID" value="NZ_PIPI01000005.1"/>
</dbReference>
<evidence type="ECO:0000313" key="15">
    <source>
        <dbReference type="EMBL" id="RUO19464.1"/>
    </source>
</evidence>
<dbReference type="Proteomes" id="UP000288212">
    <property type="component" value="Unassembled WGS sequence"/>
</dbReference>
<evidence type="ECO:0000256" key="14">
    <source>
        <dbReference type="SAM" id="Phobius"/>
    </source>
</evidence>
<dbReference type="EMBL" id="PIPI01000005">
    <property type="protein sequence ID" value="RUO19464.1"/>
    <property type="molecule type" value="Genomic_DNA"/>
</dbReference>
<evidence type="ECO:0000256" key="3">
    <source>
        <dbReference type="ARBA" id="ARBA00022519"/>
    </source>
</evidence>
<keyword evidence="8 14" id="KW-0472">Membrane</keyword>
<gene>
    <name evidence="15" type="ORF">CWE06_07980</name>
</gene>
<evidence type="ECO:0000256" key="11">
    <source>
        <dbReference type="ARBA" id="ARBA00035703"/>
    </source>
</evidence>
<evidence type="ECO:0000256" key="9">
    <source>
        <dbReference type="ARBA" id="ARBA00023306"/>
    </source>
</evidence>
<dbReference type="Pfam" id="PF06295">
    <property type="entry name" value="ZapG-like"/>
    <property type="match status" value="1"/>
</dbReference>
<keyword evidence="16" id="KW-1185">Reference proteome</keyword>
<evidence type="ECO:0000256" key="6">
    <source>
        <dbReference type="ARBA" id="ARBA00022960"/>
    </source>
</evidence>
<evidence type="ECO:0000256" key="12">
    <source>
        <dbReference type="ARBA" id="ARBA00035727"/>
    </source>
</evidence>